<evidence type="ECO:0000313" key="2">
    <source>
        <dbReference type="EMBL" id="HDL89592.1"/>
    </source>
</evidence>
<organism evidence="2">
    <name type="scientific">Thermodesulforhabdus norvegica</name>
    <dbReference type="NCBI Taxonomy" id="39841"/>
    <lineage>
        <taxon>Bacteria</taxon>
        <taxon>Pseudomonadati</taxon>
        <taxon>Thermodesulfobacteriota</taxon>
        <taxon>Syntrophobacteria</taxon>
        <taxon>Syntrophobacterales</taxon>
        <taxon>Thermodesulforhabdaceae</taxon>
        <taxon>Thermodesulforhabdus</taxon>
    </lineage>
</organism>
<feature type="compositionally biased region" description="Basic and acidic residues" evidence="1">
    <location>
        <begin position="148"/>
        <end position="157"/>
    </location>
</feature>
<comment type="caution">
    <text evidence="2">The sequence shown here is derived from an EMBL/GenBank/DDBJ whole genome shotgun (WGS) entry which is preliminary data.</text>
</comment>
<sequence>MNGILEKVQSIGNSLMLYARQCAFIAMHWGIKLAKIQRQKAMQKVAERKLAKAYSEFGKVVYGLYKEGKAEWQDVPEVREKLDGVKLAEANVEQFDQIIEEINKQYEDKKQELKEKYAAMRNQTGKEGVAEQEHAGPDDNLTQQEQAQRTEEHQGEQ</sequence>
<protein>
    <submittedName>
        <fullName evidence="2">Uncharacterized protein</fullName>
    </submittedName>
</protein>
<name>A0A7C0WU11_9BACT</name>
<proteinExistence type="predicted"/>
<feature type="region of interest" description="Disordered" evidence="1">
    <location>
        <begin position="117"/>
        <end position="157"/>
    </location>
</feature>
<gene>
    <name evidence="2" type="ORF">ENG14_01665</name>
</gene>
<dbReference type="EMBL" id="DQZW01000079">
    <property type="protein sequence ID" value="HDL89592.1"/>
    <property type="molecule type" value="Genomic_DNA"/>
</dbReference>
<feature type="compositionally biased region" description="Basic and acidic residues" evidence="1">
    <location>
        <begin position="128"/>
        <end position="137"/>
    </location>
</feature>
<accession>A0A7C0WU11</accession>
<reference evidence="2" key="1">
    <citation type="journal article" date="2020" name="mSystems">
        <title>Genome- and Community-Level Interaction Insights into Carbon Utilization and Element Cycling Functions of Hydrothermarchaeota in Hydrothermal Sediment.</title>
        <authorList>
            <person name="Zhou Z."/>
            <person name="Liu Y."/>
            <person name="Xu W."/>
            <person name="Pan J."/>
            <person name="Luo Z.H."/>
            <person name="Li M."/>
        </authorList>
    </citation>
    <scope>NUCLEOTIDE SEQUENCE [LARGE SCALE GENOMIC DNA]</scope>
    <source>
        <strain evidence="2">HyVt-19</strain>
    </source>
</reference>
<dbReference type="Proteomes" id="UP000886355">
    <property type="component" value="Unassembled WGS sequence"/>
</dbReference>
<dbReference type="AlphaFoldDB" id="A0A7C0WU11"/>
<evidence type="ECO:0000256" key="1">
    <source>
        <dbReference type="SAM" id="MobiDB-lite"/>
    </source>
</evidence>